<dbReference type="Proteomes" id="UP000677228">
    <property type="component" value="Unassembled WGS sequence"/>
</dbReference>
<evidence type="ECO:0000313" key="3">
    <source>
        <dbReference type="EMBL" id="CAF4074181.1"/>
    </source>
</evidence>
<reference evidence="2" key="1">
    <citation type="submission" date="2021-02" db="EMBL/GenBank/DDBJ databases">
        <authorList>
            <person name="Nowell W R."/>
        </authorList>
    </citation>
    <scope>NUCLEOTIDE SEQUENCE</scope>
</reference>
<accession>A0A815J8A9</accession>
<keyword evidence="5" id="KW-1185">Reference proteome</keyword>
<evidence type="ECO:0000313" key="2">
    <source>
        <dbReference type="EMBL" id="CAF1375915.1"/>
    </source>
</evidence>
<evidence type="ECO:0000313" key="4">
    <source>
        <dbReference type="EMBL" id="CAF4266301.1"/>
    </source>
</evidence>
<dbReference type="Proteomes" id="UP000682733">
    <property type="component" value="Unassembled WGS sequence"/>
</dbReference>
<dbReference type="Proteomes" id="UP000681722">
    <property type="component" value="Unassembled WGS sequence"/>
</dbReference>
<sequence length="157" mass="17479">MPSAVTTTTQSVTFSSAIVNKHEQEQNQQSQSELQRVEETQRVISTIPNFDGTGAGVKQYYTEVITLCREADPKISQQIKLQHLLNNLKPCIKLKVIDKNPKTVAEFLEYSKTEDLNTLISRDQNLSNFVSDNLTAVAHNVSSPTIGSQTYVAPPRT</sequence>
<dbReference type="EMBL" id="CAJOBC010078365">
    <property type="protein sequence ID" value="CAF4266301.1"/>
    <property type="molecule type" value="Genomic_DNA"/>
</dbReference>
<protein>
    <submittedName>
        <fullName evidence="2">Uncharacterized protein</fullName>
    </submittedName>
</protein>
<evidence type="ECO:0000313" key="1">
    <source>
        <dbReference type="EMBL" id="CAF1268413.1"/>
    </source>
</evidence>
<comment type="caution">
    <text evidence="2">The sequence shown here is derived from an EMBL/GenBank/DDBJ whole genome shotgun (WGS) entry which is preliminary data.</text>
</comment>
<dbReference type="EMBL" id="CAJNOQ010016164">
    <property type="protein sequence ID" value="CAF1375915.1"/>
    <property type="molecule type" value="Genomic_DNA"/>
</dbReference>
<dbReference type="EMBL" id="CAJNOK010017666">
    <property type="protein sequence ID" value="CAF1268413.1"/>
    <property type="molecule type" value="Genomic_DNA"/>
</dbReference>
<dbReference type="Proteomes" id="UP000663829">
    <property type="component" value="Unassembled WGS sequence"/>
</dbReference>
<evidence type="ECO:0000313" key="5">
    <source>
        <dbReference type="Proteomes" id="UP000663829"/>
    </source>
</evidence>
<gene>
    <name evidence="2" type="ORF">GPM918_LOCUS32088</name>
    <name evidence="1" type="ORF">OVA965_LOCUS27064</name>
    <name evidence="4" type="ORF">SRO942_LOCUS32745</name>
    <name evidence="3" type="ORF">TMI583_LOCUS27808</name>
</gene>
<dbReference type="AlphaFoldDB" id="A0A815J8A9"/>
<dbReference type="EMBL" id="CAJOBA010039226">
    <property type="protein sequence ID" value="CAF4074181.1"/>
    <property type="molecule type" value="Genomic_DNA"/>
</dbReference>
<proteinExistence type="predicted"/>
<name>A0A815J8A9_9BILA</name>
<organism evidence="2 5">
    <name type="scientific">Didymodactylos carnosus</name>
    <dbReference type="NCBI Taxonomy" id="1234261"/>
    <lineage>
        <taxon>Eukaryota</taxon>
        <taxon>Metazoa</taxon>
        <taxon>Spiralia</taxon>
        <taxon>Gnathifera</taxon>
        <taxon>Rotifera</taxon>
        <taxon>Eurotatoria</taxon>
        <taxon>Bdelloidea</taxon>
        <taxon>Philodinida</taxon>
        <taxon>Philodinidae</taxon>
        <taxon>Didymodactylos</taxon>
    </lineage>
</organism>